<keyword evidence="3" id="KW-1185">Reference proteome</keyword>
<accession>A0A2T4IHQ5</accession>
<feature type="coiled-coil region" evidence="1">
    <location>
        <begin position="35"/>
        <end position="76"/>
    </location>
</feature>
<proteinExistence type="predicted"/>
<evidence type="ECO:0000313" key="2">
    <source>
        <dbReference type="EMBL" id="PTD97309.1"/>
    </source>
</evidence>
<dbReference type="PROSITE" id="PS51257">
    <property type="entry name" value="PROKAR_LIPOPROTEIN"/>
    <property type="match status" value="1"/>
</dbReference>
<sequence>MIRLLLSAASALLLAACTTYPLGIPEREWVAMDAEQRLAARLQQAELDRALAQRRAAEAQAREASAAQQAAELAARRAEAAPGERIQCVLREVQARLQRRWRPAMDVALDLVDGHAQSFIIEEGGERRGRYRSTAHARVDGQTLWLCRNPPGVQPSARECASVVATFEEYRRGVVQSVEAPDVLRARVRCDLVADSRRALRRH</sequence>
<gene>
    <name evidence="2" type="ORF">C8261_04685</name>
</gene>
<dbReference type="RefSeq" id="WP_107492509.1">
    <property type="nucleotide sequence ID" value="NZ_PZKC01000003.1"/>
</dbReference>
<dbReference type="AlphaFoldDB" id="A0A2T4IHQ5"/>
<name>A0A2T4IHQ5_9RHOO</name>
<dbReference type="Proteomes" id="UP000241193">
    <property type="component" value="Unassembled WGS sequence"/>
</dbReference>
<evidence type="ECO:0000256" key="1">
    <source>
        <dbReference type="SAM" id="Coils"/>
    </source>
</evidence>
<evidence type="ECO:0000313" key="3">
    <source>
        <dbReference type="Proteomes" id="UP000241193"/>
    </source>
</evidence>
<comment type="caution">
    <text evidence="2">The sequence shown here is derived from an EMBL/GenBank/DDBJ whole genome shotgun (WGS) entry which is preliminary data.</text>
</comment>
<dbReference type="EMBL" id="PZKC01000003">
    <property type="protein sequence ID" value="PTD97309.1"/>
    <property type="molecule type" value="Genomic_DNA"/>
</dbReference>
<reference evidence="2 3" key="1">
    <citation type="submission" date="2018-03" db="EMBL/GenBank/DDBJ databases">
        <authorList>
            <person name="Keele B.F."/>
        </authorList>
    </citation>
    <scope>NUCLEOTIDE SEQUENCE [LARGE SCALE GENOMIC DNA]</scope>
    <source>
        <strain evidence="2 3">D20</strain>
    </source>
</reference>
<protein>
    <recommendedName>
        <fullName evidence="4">Lipoprotein</fullName>
    </recommendedName>
</protein>
<reference evidence="2 3" key="2">
    <citation type="submission" date="2018-04" db="EMBL/GenBank/DDBJ databases">
        <title>Thauera lacus sp. nov., isolated from an saline lake in Inner Mongolia, China.</title>
        <authorList>
            <person name="Liang Q.-Y."/>
        </authorList>
    </citation>
    <scope>NUCLEOTIDE SEQUENCE [LARGE SCALE GENOMIC DNA]</scope>
    <source>
        <strain evidence="2 3">D20</strain>
    </source>
</reference>
<keyword evidence="1" id="KW-0175">Coiled coil</keyword>
<organism evidence="2 3">
    <name type="scientific">Pseudothauera lacus</name>
    <dbReference type="NCBI Taxonomy" id="2136175"/>
    <lineage>
        <taxon>Bacteria</taxon>
        <taxon>Pseudomonadati</taxon>
        <taxon>Pseudomonadota</taxon>
        <taxon>Betaproteobacteria</taxon>
        <taxon>Rhodocyclales</taxon>
        <taxon>Zoogloeaceae</taxon>
        <taxon>Pseudothauera</taxon>
    </lineage>
</organism>
<evidence type="ECO:0008006" key="4">
    <source>
        <dbReference type="Google" id="ProtNLM"/>
    </source>
</evidence>